<feature type="compositionally biased region" description="Low complexity" evidence="1">
    <location>
        <begin position="29"/>
        <end position="38"/>
    </location>
</feature>
<evidence type="ECO:0000313" key="2">
    <source>
        <dbReference type="EMBL" id="KAF9732301.1"/>
    </source>
</evidence>
<name>A0A9P6GBR6_9PLEO</name>
<protein>
    <submittedName>
        <fullName evidence="2">Uncharacterized protein</fullName>
    </submittedName>
</protein>
<dbReference type="Proteomes" id="UP000756921">
    <property type="component" value="Unassembled WGS sequence"/>
</dbReference>
<reference evidence="2" key="1">
    <citation type="journal article" date="2020" name="Mol. Plant Microbe Interact.">
        <title>Genome Sequence of the Biocontrol Agent Coniothyrium minitans strain Conio (IMI 134523).</title>
        <authorList>
            <person name="Patel D."/>
            <person name="Shittu T.A."/>
            <person name="Baroncelli R."/>
            <person name="Muthumeenakshi S."/>
            <person name="Osborne T.H."/>
            <person name="Janganan T.K."/>
            <person name="Sreenivasaprasad S."/>
        </authorList>
    </citation>
    <scope>NUCLEOTIDE SEQUENCE</scope>
    <source>
        <strain evidence="2">Conio</strain>
    </source>
</reference>
<dbReference type="AlphaFoldDB" id="A0A9P6GBR6"/>
<proteinExistence type="predicted"/>
<organism evidence="2 3">
    <name type="scientific">Paraphaeosphaeria minitans</name>
    <dbReference type="NCBI Taxonomy" id="565426"/>
    <lineage>
        <taxon>Eukaryota</taxon>
        <taxon>Fungi</taxon>
        <taxon>Dikarya</taxon>
        <taxon>Ascomycota</taxon>
        <taxon>Pezizomycotina</taxon>
        <taxon>Dothideomycetes</taxon>
        <taxon>Pleosporomycetidae</taxon>
        <taxon>Pleosporales</taxon>
        <taxon>Massarineae</taxon>
        <taxon>Didymosphaeriaceae</taxon>
        <taxon>Paraphaeosphaeria</taxon>
    </lineage>
</organism>
<keyword evidence="3" id="KW-1185">Reference proteome</keyword>
<evidence type="ECO:0000256" key="1">
    <source>
        <dbReference type="SAM" id="MobiDB-lite"/>
    </source>
</evidence>
<dbReference type="EMBL" id="WJXW01000011">
    <property type="protein sequence ID" value="KAF9732301.1"/>
    <property type="molecule type" value="Genomic_DNA"/>
</dbReference>
<accession>A0A9P6GBR6</accession>
<feature type="compositionally biased region" description="Basic and acidic residues" evidence="1">
    <location>
        <begin position="302"/>
        <end position="313"/>
    </location>
</feature>
<gene>
    <name evidence="2" type="ORF">PMIN01_10230</name>
</gene>
<feature type="region of interest" description="Disordered" evidence="1">
    <location>
        <begin position="14"/>
        <end position="38"/>
    </location>
</feature>
<feature type="compositionally biased region" description="Polar residues" evidence="1">
    <location>
        <begin position="315"/>
        <end position="325"/>
    </location>
</feature>
<comment type="caution">
    <text evidence="2">The sequence shown here is derived from an EMBL/GenBank/DDBJ whole genome shotgun (WGS) entry which is preliminary data.</text>
</comment>
<sequence length="325" mass="35068">MGLLHKVEDKILHNDPKHNQSHGHSLPMQQQSQQQSGLQSGLQSALAADLVTWEDDTMGRLVDLVEAWVGEWVGVWEDMWATTAEAWGDLVVTMAEVDLAASVAKSTMVEVDLADSEATGTMVEVDAVTHATGNVYAFQTGRDSVSTLWNATYDAGSGTDYVDVQTYIKVYNQTSGPTVSPAPVFNPNASGRATDNALLNACGGKAYGPVVLSDYNVTAFDAVDVDSDIDGAWNDMSKQVPIGPQSDGTSACSTRWELPLRVKCVLVNPTKVGMVYAYAQDEESAKTGPVYAVRGDRELRDWRGGWKDHDGGRRTGNTSTMNSMP</sequence>
<feature type="region of interest" description="Disordered" evidence="1">
    <location>
        <begin position="302"/>
        <end position="325"/>
    </location>
</feature>
<evidence type="ECO:0000313" key="3">
    <source>
        <dbReference type="Proteomes" id="UP000756921"/>
    </source>
</evidence>